<organism evidence="2 3">
    <name type="scientific">Temnothorax longispinosus</name>
    <dbReference type="NCBI Taxonomy" id="300112"/>
    <lineage>
        <taxon>Eukaryota</taxon>
        <taxon>Metazoa</taxon>
        <taxon>Ecdysozoa</taxon>
        <taxon>Arthropoda</taxon>
        <taxon>Hexapoda</taxon>
        <taxon>Insecta</taxon>
        <taxon>Pterygota</taxon>
        <taxon>Neoptera</taxon>
        <taxon>Endopterygota</taxon>
        <taxon>Hymenoptera</taxon>
        <taxon>Apocrita</taxon>
        <taxon>Aculeata</taxon>
        <taxon>Formicoidea</taxon>
        <taxon>Formicidae</taxon>
        <taxon>Myrmicinae</taxon>
        <taxon>Temnothorax</taxon>
    </lineage>
</organism>
<sequence length="438" mass="49289">MPVTFTILGDNADTRCHTKNREQQVKNIERADNHAKRSNRDSSNRDSSNRDTSTITMRIGGRRLGGLGSRGHRPSSIEPGIALPPDILGVYTIHLRPKGGHRFEPSAVDSRDTESGGVEEGRLRFARERSSVVRAWPLGPGDDDRRRRRSKVDGTRRSPRAPSLTPRFSSLARETARGRERYKEIKARERKSDRETDTHEPPRHVGTRYAPLSRFMAAARGGGKQAVNMSSLKIGKSDGTVDRCGVRKRARARVRPSVFRFFLRSSHDLREARYKVVSCHLGCFPSSRETERRREEKQTREPPTVARVARVESVSPRRTDFPLDNAISRSPARRVGKPPLIPAANVIVNLERDRKERTRRFFQVPPASDAPYSVSPRVATHDGAPGESTAASRLRHGDGDRRSRMTLMTFDRSLGSRVTSECSPSSHVHFYQRGLTLI</sequence>
<dbReference type="Proteomes" id="UP000310200">
    <property type="component" value="Unassembled WGS sequence"/>
</dbReference>
<gene>
    <name evidence="2" type="ORF">DBV15_03531</name>
</gene>
<feature type="compositionally biased region" description="Basic and acidic residues" evidence="1">
    <location>
        <begin position="101"/>
        <end position="122"/>
    </location>
</feature>
<feature type="region of interest" description="Disordered" evidence="1">
    <location>
        <begin position="365"/>
        <end position="401"/>
    </location>
</feature>
<name>A0A4S2KVI4_9HYME</name>
<proteinExistence type="predicted"/>
<feature type="region of interest" description="Disordered" evidence="1">
    <location>
        <begin position="135"/>
        <end position="206"/>
    </location>
</feature>
<feature type="compositionally biased region" description="Basic and acidic residues" evidence="1">
    <location>
        <begin position="26"/>
        <end position="49"/>
    </location>
</feature>
<feature type="region of interest" description="Disordered" evidence="1">
    <location>
        <begin position="26"/>
        <end position="83"/>
    </location>
</feature>
<comment type="caution">
    <text evidence="2">The sequence shown here is derived from an EMBL/GenBank/DDBJ whole genome shotgun (WGS) entry which is preliminary data.</text>
</comment>
<evidence type="ECO:0000256" key="1">
    <source>
        <dbReference type="SAM" id="MobiDB-lite"/>
    </source>
</evidence>
<protein>
    <submittedName>
        <fullName evidence="2">Uncharacterized protein</fullName>
    </submittedName>
</protein>
<dbReference type="AlphaFoldDB" id="A0A4S2KVI4"/>
<feature type="region of interest" description="Disordered" evidence="1">
    <location>
        <begin position="99"/>
        <end position="122"/>
    </location>
</feature>
<reference evidence="2 3" key="1">
    <citation type="journal article" date="2019" name="Philos. Trans. R. Soc. Lond., B, Biol. Sci.">
        <title>Ant behaviour and brain gene expression of defending hosts depend on the ecological success of the intruding social parasite.</title>
        <authorList>
            <person name="Kaur R."/>
            <person name="Stoldt M."/>
            <person name="Jongepier E."/>
            <person name="Feldmeyer B."/>
            <person name="Menzel F."/>
            <person name="Bornberg-Bauer E."/>
            <person name="Foitzik S."/>
        </authorList>
    </citation>
    <scope>NUCLEOTIDE SEQUENCE [LARGE SCALE GENOMIC DNA]</scope>
    <source>
        <tissue evidence="2">Whole body</tissue>
    </source>
</reference>
<evidence type="ECO:0000313" key="3">
    <source>
        <dbReference type="Proteomes" id="UP000310200"/>
    </source>
</evidence>
<accession>A0A4S2KVI4</accession>
<dbReference type="EMBL" id="QBLH01000871">
    <property type="protein sequence ID" value="TGZ53950.1"/>
    <property type="molecule type" value="Genomic_DNA"/>
</dbReference>
<feature type="compositionally biased region" description="Basic and acidic residues" evidence="1">
    <location>
        <begin position="174"/>
        <end position="203"/>
    </location>
</feature>
<keyword evidence="3" id="KW-1185">Reference proteome</keyword>
<evidence type="ECO:0000313" key="2">
    <source>
        <dbReference type="EMBL" id="TGZ53950.1"/>
    </source>
</evidence>